<dbReference type="Gene3D" id="1.10.472.100">
    <property type="entry name" value="Presenilin"/>
    <property type="match status" value="1"/>
</dbReference>
<dbReference type="GO" id="GO:0006509">
    <property type="term" value="P:membrane protein ectodomain proteolysis"/>
    <property type="evidence" value="ECO:0007669"/>
    <property type="project" value="TreeGrafter"/>
</dbReference>
<evidence type="ECO:0000256" key="4">
    <source>
        <dbReference type="ARBA" id="ARBA00022976"/>
    </source>
</evidence>
<evidence type="ECO:0000256" key="8">
    <source>
        <dbReference type="RuleBase" id="RU361148"/>
    </source>
</evidence>
<dbReference type="GO" id="GO:0000139">
    <property type="term" value="C:Golgi membrane"/>
    <property type="evidence" value="ECO:0007669"/>
    <property type="project" value="UniProtKB-SubCell"/>
</dbReference>
<evidence type="ECO:0000256" key="9">
    <source>
        <dbReference type="SAM" id="MobiDB-lite"/>
    </source>
</evidence>
<dbReference type="GO" id="GO:0005789">
    <property type="term" value="C:endoplasmic reticulum membrane"/>
    <property type="evidence" value="ECO:0007669"/>
    <property type="project" value="UniProtKB-SubCell"/>
</dbReference>
<comment type="domain">
    <text evidence="8">The PAL motif is required for normal active site conformation.</text>
</comment>
<dbReference type="GO" id="GO:0034205">
    <property type="term" value="P:amyloid-beta formation"/>
    <property type="evidence" value="ECO:0007669"/>
    <property type="project" value="TreeGrafter"/>
</dbReference>
<dbReference type="InterPro" id="IPR042524">
    <property type="entry name" value="Presenilin_C"/>
</dbReference>
<comment type="similarity">
    <text evidence="1 8">Belongs to the peptidase A22A family.</text>
</comment>
<organism evidence="10 11">
    <name type="scientific">Cylicocyclus nassatus</name>
    <name type="common">Nematode worm</name>
    <dbReference type="NCBI Taxonomy" id="53992"/>
    <lineage>
        <taxon>Eukaryota</taxon>
        <taxon>Metazoa</taxon>
        <taxon>Ecdysozoa</taxon>
        <taxon>Nematoda</taxon>
        <taxon>Chromadorea</taxon>
        <taxon>Rhabditida</taxon>
        <taxon>Rhabditina</taxon>
        <taxon>Rhabditomorpha</taxon>
        <taxon>Strongyloidea</taxon>
        <taxon>Strongylidae</taxon>
        <taxon>Cylicocyclus</taxon>
    </lineage>
</organism>
<dbReference type="Pfam" id="PF01080">
    <property type="entry name" value="Presenilin"/>
    <property type="match status" value="1"/>
</dbReference>
<keyword evidence="2 8" id="KW-0812">Transmembrane</keyword>
<feature type="transmembrane region" description="Helical" evidence="8">
    <location>
        <begin position="356"/>
        <end position="376"/>
    </location>
</feature>
<dbReference type="GO" id="GO:0055074">
    <property type="term" value="P:calcium ion homeostasis"/>
    <property type="evidence" value="ECO:0007669"/>
    <property type="project" value="TreeGrafter"/>
</dbReference>
<dbReference type="GO" id="GO:0016485">
    <property type="term" value="P:protein processing"/>
    <property type="evidence" value="ECO:0007669"/>
    <property type="project" value="InterPro"/>
</dbReference>
<evidence type="ECO:0000313" key="11">
    <source>
        <dbReference type="Proteomes" id="UP001176961"/>
    </source>
</evidence>
<dbReference type="GO" id="GO:0042500">
    <property type="term" value="F:aspartic endopeptidase activity, intramembrane cleaving"/>
    <property type="evidence" value="ECO:0007669"/>
    <property type="project" value="InterPro"/>
</dbReference>
<sequence length="415" mass="46127">MSSSTTEALSLCSLTWRSQSNSSIVDSNTSSVQFETASGERPRTEAGSDPPVSNQRSASSRKRKNYGPSDMIKVFVPVSICMLLVVTCTRNIEIYKGDDIIKTLYVVYHDPKAEAPTKIWHSLVNAGVFLLIVAIATFGIVALFYYKFYRCLNFFVMFSTFMLITLVSLMQYYEILRAINYPLSLPLVLFLHGNLAAVELMSIFWKGPMKAQQGTLILMAAMVTLTIMRIFPKWTSWAVLIALGFWDLFAVLSPCGPLKLLVETAEERGEDLMPAIIYTGSATLPKTDLTQSSVESEPNEQRSSRSRSKGVNSLRAFSIKSSEGDERNIRLGLGDFIFYSLLVGNASVLADWTTTLSCYVAIVMGLGFTLMLLVVFQKALPALPISIAFGAITFFSSKFVTSKFVEEIYRKPVFL</sequence>
<feature type="compositionally biased region" description="Low complexity" evidence="9">
    <location>
        <begin position="18"/>
        <end position="33"/>
    </location>
</feature>
<keyword evidence="8" id="KW-0645">Protease</keyword>
<feature type="transmembrane region" description="Helical" evidence="8">
    <location>
        <begin position="214"/>
        <end position="231"/>
    </location>
</feature>
<evidence type="ECO:0000256" key="7">
    <source>
        <dbReference type="ARBA" id="ARBA00023136"/>
    </source>
</evidence>
<dbReference type="Proteomes" id="UP001176961">
    <property type="component" value="Unassembled WGS sequence"/>
</dbReference>
<dbReference type="PANTHER" id="PTHR10202">
    <property type="entry name" value="PRESENILIN"/>
    <property type="match status" value="1"/>
</dbReference>
<feature type="region of interest" description="Disordered" evidence="9">
    <location>
        <begin position="288"/>
        <end position="309"/>
    </location>
</feature>
<keyword evidence="4 8" id="KW-0914">Notch signaling pathway</keyword>
<keyword evidence="7 8" id="KW-0472">Membrane</keyword>
<dbReference type="GO" id="GO:0070765">
    <property type="term" value="C:gamma-secretase complex"/>
    <property type="evidence" value="ECO:0007669"/>
    <property type="project" value="TreeGrafter"/>
</dbReference>
<dbReference type="AlphaFoldDB" id="A0AA36H6S1"/>
<accession>A0AA36H6S1</accession>
<evidence type="ECO:0000256" key="3">
    <source>
        <dbReference type="ARBA" id="ARBA00022824"/>
    </source>
</evidence>
<dbReference type="InterPro" id="IPR001108">
    <property type="entry name" value="Peptidase_A22A"/>
</dbReference>
<comment type="subunit">
    <text evidence="8">Homodimer.</text>
</comment>
<gene>
    <name evidence="10" type="ORF">CYNAS_LOCUS16783</name>
</gene>
<keyword evidence="5 8" id="KW-1133">Transmembrane helix</keyword>
<evidence type="ECO:0000256" key="5">
    <source>
        <dbReference type="ARBA" id="ARBA00022989"/>
    </source>
</evidence>
<name>A0AA36H6S1_CYLNA</name>
<dbReference type="EMBL" id="CATQJL010000316">
    <property type="protein sequence ID" value="CAJ0604800.1"/>
    <property type="molecule type" value="Genomic_DNA"/>
</dbReference>
<evidence type="ECO:0000256" key="2">
    <source>
        <dbReference type="ARBA" id="ARBA00022692"/>
    </source>
</evidence>
<keyword evidence="3 8" id="KW-0256">Endoplasmic reticulum</keyword>
<proteinExistence type="inferred from homology"/>
<evidence type="ECO:0000313" key="10">
    <source>
        <dbReference type="EMBL" id="CAJ0604800.1"/>
    </source>
</evidence>
<feature type="transmembrane region" description="Helical" evidence="8">
    <location>
        <begin position="237"/>
        <end position="258"/>
    </location>
</feature>
<comment type="function">
    <text evidence="8">Probable subunit of the gamma-secretase complex, an endoprotease complex that catalyzes the intramembrane cleavage of integral membrane proteins such as Notch receptors.</text>
</comment>
<feature type="transmembrane region" description="Helical" evidence="8">
    <location>
        <begin position="152"/>
        <end position="173"/>
    </location>
</feature>
<dbReference type="PRINTS" id="PR01072">
    <property type="entry name" value="PRESENILIN"/>
</dbReference>
<feature type="transmembrane region" description="Helical" evidence="8">
    <location>
        <begin position="382"/>
        <end position="401"/>
    </location>
</feature>
<dbReference type="GO" id="GO:0007219">
    <property type="term" value="P:Notch signaling pathway"/>
    <property type="evidence" value="ECO:0007669"/>
    <property type="project" value="UniProtKB-KW"/>
</dbReference>
<evidence type="ECO:0000256" key="6">
    <source>
        <dbReference type="ARBA" id="ARBA00023034"/>
    </source>
</evidence>
<keyword evidence="11" id="KW-1185">Reference proteome</keyword>
<comment type="subcellular location">
    <subcellularLocation>
        <location evidence="8">Endoplasmic reticulum membrane</location>
        <topology evidence="8">Multi-pass membrane protein</topology>
    </subcellularLocation>
    <subcellularLocation>
        <location evidence="8">Golgi apparatus membrane</location>
        <topology evidence="8">Multi-pass membrane protein</topology>
    </subcellularLocation>
</comment>
<evidence type="ECO:0000256" key="1">
    <source>
        <dbReference type="ARBA" id="ARBA00008604"/>
    </source>
</evidence>
<feature type="transmembrane region" description="Helical" evidence="8">
    <location>
        <begin position="119"/>
        <end position="145"/>
    </location>
</feature>
<protein>
    <recommendedName>
        <fullName evidence="8">Presenilin</fullName>
        <ecNumber evidence="8">3.4.23.-</ecNumber>
    </recommendedName>
</protein>
<comment type="caution">
    <text evidence="10">The sequence shown here is derived from an EMBL/GenBank/DDBJ whole genome shotgun (WGS) entry which is preliminary data.</text>
</comment>
<dbReference type="SMART" id="SM00730">
    <property type="entry name" value="PSN"/>
    <property type="match status" value="1"/>
</dbReference>
<keyword evidence="8" id="KW-0378">Hydrolase</keyword>
<feature type="region of interest" description="Disordered" evidence="9">
    <location>
        <begin position="18"/>
        <end position="65"/>
    </location>
</feature>
<feature type="transmembrane region" description="Helical" evidence="8">
    <location>
        <begin position="185"/>
        <end position="205"/>
    </location>
</feature>
<dbReference type="PANTHER" id="PTHR10202:SF14">
    <property type="entry name" value="PRESENILIN HOP-1"/>
    <property type="match status" value="1"/>
</dbReference>
<reference evidence="10" key="1">
    <citation type="submission" date="2023-07" db="EMBL/GenBank/DDBJ databases">
        <authorList>
            <consortium name="CYATHOMIX"/>
        </authorList>
    </citation>
    <scope>NUCLEOTIDE SEQUENCE</scope>
    <source>
        <strain evidence="10">N/A</strain>
    </source>
</reference>
<keyword evidence="6 8" id="KW-0333">Golgi apparatus</keyword>
<dbReference type="InterPro" id="IPR006639">
    <property type="entry name" value="Preselin/SPP"/>
</dbReference>
<feature type="transmembrane region" description="Helical" evidence="8">
    <location>
        <begin position="71"/>
        <end position="92"/>
    </location>
</feature>
<dbReference type="EC" id="3.4.23.-" evidence="8"/>